<feature type="region of interest" description="Disordered" evidence="1">
    <location>
        <begin position="299"/>
        <end position="321"/>
    </location>
</feature>
<name>A0A368QIE4_SETIT</name>
<dbReference type="PANTHER" id="PTHR47693">
    <property type="entry name" value="BZIP TRANSCRIPTION FACTOR RISBZ3-RELATED"/>
    <property type="match status" value="1"/>
</dbReference>
<sequence>MSRLARSRSHHAPADRPAGAGRGGPALAAPSETARGFTCPVPGRRRCGARPRALPVPAAAAAWRRRRAGAERRKVPAAFGVLAPRILETLPSRRPACLPRRSRPLRRPSPPPAARRVARRSPRRPPPLLSRRTPCRPPPHPAPPAAARPPCRAGRPTAVLNPRQACRGPDVLSGLDFAGDDPCFAGLSPTEQVQNSPLQSIASLESLENRIASEVTSCGGPGVDVWPWDGGLSNTSSSYATTAKPPASAMAASAAVIPWQTIFFASSSLNHSSPPPRCRFAAVAMAAASAATASTALAAASTSTDSTTRAHPTIRCGMSSPSLTQLRAQPQSAAVYARCDSAQASSAARQPRSSALSAPASSSEAAAGP</sequence>
<dbReference type="AlphaFoldDB" id="A0A368QIE4"/>
<dbReference type="EMBL" id="CM003530">
    <property type="protein sequence ID" value="RCV17584.1"/>
    <property type="molecule type" value="Genomic_DNA"/>
</dbReference>
<feature type="compositionally biased region" description="Low complexity" evidence="1">
    <location>
        <begin position="299"/>
        <end position="310"/>
    </location>
</feature>
<feature type="compositionally biased region" description="Low complexity" evidence="1">
    <location>
        <begin position="15"/>
        <end position="30"/>
    </location>
</feature>
<reference evidence="2" key="2">
    <citation type="submission" date="2015-07" db="EMBL/GenBank/DDBJ databases">
        <authorList>
            <person name="Noorani M."/>
        </authorList>
    </citation>
    <scope>NUCLEOTIDE SEQUENCE</scope>
    <source>
        <strain evidence="2">Yugu1</strain>
    </source>
</reference>
<feature type="compositionally biased region" description="Pro residues" evidence="1">
    <location>
        <begin position="135"/>
        <end position="147"/>
    </location>
</feature>
<evidence type="ECO:0000256" key="1">
    <source>
        <dbReference type="SAM" id="MobiDB-lite"/>
    </source>
</evidence>
<feature type="region of interest" description="Disordered" evidence="1">
    <location>
        <begin position="93"/>
        <end position="156"/>
    </location>
</feature>
<protein>
    <submittedName>
        <fullName evidence="2">Uncharacterized protein</fullName>
    </submittedName>
</protein>
<dbReference type="STRING" id="4555.A0A368QIE4"/>
<dbReference type="InterPro" id="IPR044168">
    <property type="entry name" value="RISBZ3/4/5"/>
</dbReference>
<dbReference type="PANTHER" id="PTHR47693:SF1">
    <property type="entry name" value="BZIP TRANSCRIPTION FACTOR RISBZ3"/>
    <property type="match status" value="1"/>
</dbReference>
<evidence type="ECO:0000313" key="2">
    <source>
        <dbReference type="EMBL" id="RCV17584.1"/>
    </source>
</evidence>
<accession>A0A368QIE4</accession>
<reference evidence="2" key="1">
    <citation type="journal article" date="2012" name="Nat. Biotechnol.">
        <title>Reference genome sequence of the model plant Setaria.</title>
        <authorList>
            <person name="Bennetzen J.L."/>
            <person name="Schmutz J."/>
            <person name="Wang H."/>
            <person name="Percifield R."/>
            <person name="Hawkins J."/>
            <person name="Pontaroli A.C."/>
            <person name="Estep M."/>
            <person name="Feng L."/>
            <person name="Vaughn J.N."/>
            <person name="Grimwood J."/>
            <person name="Jenkins J."/>
            <person name="Barry K."/>
            <person name="Lindquist E."/>
            <person name="Hellsten U."/>
            <person name="Deshpande S."/>
            <person name="Wang X."/>
            <person name="Wu X."/>
            <person name="Mitros T."/>
            <person name="Triplett J."/>
            <person name="Yang X."/>
            <person name="Ye C.Y."/>
            <person name="Mauro-Herrera M."/>
            <person name="Wang L."/>
            <person name="Li P."/>
            <person name="Sharma M."/>
            <person name="Sharma R."/>
            <person name="Ronald P.C."/>
            <person name="Panaud O."/>
            <person name="Kellogg E.A."/>
            <person name="Brutnell T.P."/>
            <person name="Doust A.N."/>
            <person name="Tuskan G.A."/>
            <person name="Rokhsar D."/>
            <person name="Devos K.M."/>
        </authorList>
    </citation>
    <scope>NUCLEOTIDE SEQUENCE [LARGE SCALE GENOMIC DNA]</scope>
    <source>
        <strain evidence="2">Yugu1</strain>
    </source>
</reference>
<proteinExistence type="predicted"/>
<dbReference type="OrthoDB" id="1299653at2759"/>
<feature type="region of interest" description="Disordered" evidence="1">
    <location>
        <begin position="1"/>
        <end position="51"/>
    </location>
</feature>
<organism evidence="2">
    <name type="scientific">Setaria italica</name>
    <name type="common">Foxtail millet</name>
    <name type="synonym">Panicum italicum</name>
    <dbReference type="NCBI Taxonomy" id="4555"/>
    <lineage>
        <taxon>Eukaryota</taxon>
        <taxon>Viridiplantae</taxon>
        <taxon>Streptophyta</taxon>
        <taxon>Embryophyta</taxon>
        <taxon>Tracheophyta</taxon>
        <taxon>Spermatophyta</taxon>
        <taxon>Magnoliopsida</taxon>
        <taxon>Liliopsida</taxon>
        <taxon>Poales</taxon>
        <taxon>Poaceae</taxon>
        <taxon>PACMAD clade</taxon>
        <taxon>Panicoideae</taxon>
        <taxon>Panicodae</taxon>
        <taxon>Paniceae</taxon>
        <taxon>Cenchrinae</taxon>
        <taxon>Setaria</taxon>
    </lineage>
</organism>
<feature type="region of interest" description="Disordered" evidence="1">
    <location>
        <begin position="345"/>
        <end position="369"/>
    </location>
</feature>
<gene>
    <name evidence="2" type="ORF">SETIT_3G231800v2</name>
</gene>
<feature type="compositionally biased region" description="Basic residues" evidence="1">
    <location>
        <begin position="1"/>
        <end position="11"/>
    </location>
</feature>
<dbReference type="GO" id="GO:0003700">
    <property type="term" value="F:DNA-binding transcription factor activity"/>
    <property type="evidence" value="ECO:0007669"/>
    <property type="project" value="InterPro"/>
</dbReference>